<evidence type="ECO:0000256" key="3">
    <source>
        <dbReference type="ARBA" id="ARBA00023161"/>
    </source>
</evidence>
<feature type="region of interest" description="Disordered" evidence="5">
    <location>
        <begin position="497"/>
        <end position="554"/>
    </location>
</feature>
<evidence type="ECO:0000313" key="8">
    <source>
        <dbReference type="RefSeq" id="XP_033458591.1"/>
    </source>
</evidence>
<dbReference type="GeneID" id="54362950"/>
<feature type="compositionally biased region" description="Basic and acidic residues" evidence="5">
    <location>
        <begin position="213"/>
        <end position="243"/>
    </location>
</feature>
<dbReference type="PANTHER" id="PTHR13112">
    <property type="entry name" value="UPF3 REGULATOR OF NONSENSE TRANSCRIPTS-LIKE PROTEIN"/>
    <property type="match status" value="1"/>
</dbReference>
<dbReference type="RefSeq" id="XP_033458591.1">
    <property type="nucleotide sequence ID" value="XM_033605150.1"/>
</dbReference>
<evidence type="ECO:0000313" key="7">
    <source>
        <dbReference type="Proteomes" id="UP000504637"/>
    </source>
</evidence>
<dbReference type="GO" id="GO:0003729">
    <property type="term" value="F:mRNA binding"/>
    <property type="evidence" value="ECO:0007669"/>
    <property type="project" value="TreeGrafter"/>
</dbReference>
<reference evidence="8" key="3">
    <citation type="submission" date="2025-08" db="UniProtKB">
        <authorList>
            <consortium name="RefSeq"/>
        </authorList>
    </citation>
    <scope>IDENTIFICATION</scope>
    <source>
        <strain evidence="8">CBS 342.82</strain>
    </source>
</reference>
<keyword evidence="7" id="KW-1185">Reference proteome</keyword>
<dbReference type="OrthoDB" id="18087at2759"/>
<accession>A0A6J3M0J8</accession>
<evidence type="ECO:0000256" key="4">
    <source>
        <dbReference type="ARBA" id="ARBA00023242"/>
    </source>
</evidence>
<dbReference type="CDD" id="cd00590">
    <property type="entry name" value="RRM_SF"/>
    <property type="match status" value="1"/>
</dbReference>
<dbReference type="InterPro" id="IPR005120">
    <property type="entry name" value="UPF3_dom"/>
</dbReference>
<feature type="compositionally biased region" description="Low complexity" evidence="5">
    <location>
        <begin position="533"/>
        <end position="547"/>
    </location>
</feature>
<dbReference type="AlphaFoldDB" id="A0A6J3M0J8"/>
<name>A0A6J3M0J8_9PEZI</name>
<dbReference type="SUPFAM" id="SSF54928">
    <property type="entry name" value="RNA-binding domain, RBD"/>
    <property type="match status" value="2"/>
</dbReference>
<dbReference type="Proteomes" id="UP000504637">
    <property type="component" value="Unplaced"/>
</dbReference>
<feature type="domain" description="UPF3" evidence="6">
    <location>
        <begin position="35"/>
        <end position="206"/>
    </location>
</feature>
<feature type="compositionally biased region" description="Gly residues" evidence="5">
    <location>
        <begin position="522"/>
        <end position="532"/>
    </location>
</feature>
<protein>
    <recommendedName>
        <fullName evidence="6">UPF3 domain-containing protein</fullName>
    </recommendedName>
</protein>
<feature type="region of interest" description="Disordered" evidence="5">
    <location>
        <begin position="1"/>
        <end position="30"/>
    </location>
</feature>
<dbReference type="InterPro" id="IPR035979">
    <property type="entry name" value="RBD_domain_sf"/>
</dbReference>
<dbReference type="Pfam" id="PF03467">
    <property type="entry name" value="Smg4_UPF3"/>
    <property type="match status" value="1"/>
</dbReference>
<reference evidence="8" key="2">
    <citation type="submission" date="2020-04" db="EMBL/GenBank/DDBJ databases">
        <authorList>
            <consortium name="NCBI Genome Project"/>
        </authorList>
    </citation>
    <scope>NUCLEOTIDE SEQUENCE</scope>
    <source>
        <strain evidence="8">CBS 342.82</strain>
    </source>
</reference>
<sequence>MPPKVLAKTHDRAGGVLPVSGAARAPPTKSTNTARLKLEIRRLPPGLTLGEFEEILGQEWKLGNRKVDWREYRQGKFKQAIGKVPEQSRCYIHLTSEALVKDFEARFLQVVFHDKAGTHKSPDLRHLPPTLGFAPNQRMALNVKTRADTRQGTIDQDPEFIRFLEAETQPISKPAALDTVGAEKEKVERVGATSTPLIEAIREKKANKAKAAAAKEEKRDGKSHAKAESKEVPVVEKPSKEARSAAPPQKIETAAKEPAKAVNKHVAGKQQQQQQRPASPQQPASTKGQPSPAKSKRSAPNAKGQGAAATQPAASSAASTTSTTATAQTTSSTTPAAPRQRQKGNPEGLKKLFQKDLGIKPKPVAAVKETTPAAPKPKPDTPTTASTATKAKESAHPPASKAQSNSKASAAAKSENQSAASASSSSHKAYLKHANPSQGMTEILIQQALSQFGDVVSVTIDPRKGTAIALFMDAQGLQKAREAKRVTVASGNVEVHEFKDRSAGSGGGSGSRAGHRPNRNAGRGGGGGGAGKSGAAATSAASTAAAGDAPKTST</sequence>
<comment type="subcellular location">
    <subcellularLocation>
        <location evidence="1">Nucleus</location>
    </subcellularLocation>
</comment>
<dbReference type="PANTHER" id="PTHR13112:SF0">
    <property type="entry name" value="FI21285P1"/>
    <property type="match status" value="1"/>
</dbReference>
<dbReference type="GO" id="GO:0005737">
    <property type="term" value="C:cytoplasm"/>
    <property type="evidence" value="ECO:0007669"/>
    <property type="project" value="TreeGrafter"/>
</dbReference>
<feature type="compositionally biased region" description="Basic and acidic residues" evidence="5">
    <location>
        <begin position="348"/>
        <end position="359"/>
    </location>
</feature>
<keyword evidence="3" id="KW-0866">Nonsense-mediated mRNA decay</keyword>
<feature type="region of interest" description="Disordered" evidence="5">
    <location>
        <begin position="209"/>
        <end position="434"/>
    </location>
</feature>
<evidence type="ECO:0000256" key="5">
    <source>
        <dbReference type="SAM" id="MobiDB-lite"/>
    </source>
</evidence>
<feature type="compositionally biased region" description="Low complexity" evidence="5">
    <location>
        <begin position="270"/>
        <end position="285"/>
    </location>
</feature>
<gene>
    <name evidence="8" type="ORF">K489DRAFT_381550</name>
</gene>
<dbReference type="GO" id="GO:0045727">
    <property type="term" value="P:positive regulation of translation"/>
    <property type="evidence" value="ECO:0007669"/>
    <property type="project" value="TreeGrafter"/>
</dbReference>
<reference evidence="8" key="1">
    <citation type="submission" date="2020-01" db="EMBL/GenBank/DDBJ databases">
        <authorList>
            <consortium name="DOE Joint Genome Institute"/>
            <person name="Haridas S."/>
            <person name="Albert R."/>
            <person name="Binder M."/>
            <person name="Bloem J."/>
            <person name="Labutti K."/>
            <person name="Salamov A."/>
            <person name="Andreopoulos B."/>
            <person name="Baker S.E."/>
            <person name="Barry K."/>
            <person name="Bills G."/>
            <person name="Bluhm B.H."/>
            <person name="Cannon C."/>
            <person name="Castanera R."/>
            <person name="Culley D.E."/>
            <person name="Daum C."/>
            <person name="Ezra D."/>
            <person name="Gonzalez J.B."/>
            <person name="Henrissat B."/>
            <person name="Kuo A."/>
            <person name="Liang C."/>
            <person name="Lipzen A."/>
            <person name="Lutzoni F."/>
            <person name="Magnuson J."/>
            <person name="Mondo S."/>
            <person name="Nolan M."/>
            <person name="Ohm R."/>
            <person name="Pangilinan J."/>
            <person name="Park H.-J."/>
            <person name="Ramirez L."/>
            <person name="Alfaro M."/>
            <person name="Sun H."/>
            <person name="Tritt A."/>
            <person name="Yoshinaga Y."/>
            <person name="Zwiers L.-H."/>
            <person name="Turgeon B.G."/>
            <person name="Goodwin S.B."/>
            <person name="Spatafora J.W."/>
            <person name="Crous P.W."/>
            <person name="Grigoriev I.V."/>
        </authorList>
    </citation>
    <scope>NUCLEOTIDE SEQUENCE</scope>
    <source>
        <strain evidence="8">CBS 342.82</strain>
    </source>
</reference>
<evidence type="ECO:0000256" key="2">
    <source>
        <dbReference type="ARBA" id="ARBA00005991"/>
    </source>
</evidence>
<dbReference type="InterPro" id="IPR012677">
    <property type="entry name" value="Nucleotide-bd_a/b_plait_sf"/>
</dbReference>
<dbReference type="GO" id="GO:0000184">
    <property type="term" value="P:nuclear-transcribed mRNA catabolic process, nonsense-mediated decay"/>
    <property type="evidence" value="ECO:0007669"/>
    <property type="project" value="UniProtKB-KW"/>
</dbReference>
<dbReference type="InterPro" id="IPR039722">
    <property type="entry name" value="Upf3"/>
</dbReference>
<proteinExistence type="inferred from homology"/>
<comment type="similarity">
    <text evidence="2">Belongs to the RENT3 family.</text>
</comment>
<dbReference type="Gene3D" id="3.30.70.330">
    <property type="match status" value="2"/>
</dbReference>
<feature type="compositionally biased region" description="Low complexity" evidence="5">
    <location>
        <begin position="307"/>
        <end position="337"/>
    </location>
</feature>
<feature type="compositionally biased region" description="Low complexity" evidence="5">
    <location>
        <begin position="399"/>
        <end position="428"/>
    </location>
</feature>
<feature type="compositionally biased region" description="Low complexity" evidence="5">
    <location>
        <begin position="363"/>
        <end position="373"/>
    </location>
</feature>
<keyword evidence="4" id="KW-0539">Nucleus</keyword>
<dbReference type="GO" id="GO:0005730">
    <property type="term" value="C:nucleolus"/>
    <property type="evidence" value="ECO:0007669"/>
    <property type="project" value="TreeGrafter"/>
</dbReference>
<organism evidence="8">
    <name type="scientific">Dissoconium aciculare CBS 342.82</name>
    <dbReference type="NCBI Taxonomy" id="1314786"/>
    <lineage>
        <taxon>Eukaryota</taxon>
        <taxon>Fungi</taxon>
        <taxon>Dikarya</taxon>
        <taxon>Ascomycota</taxon>
        <taxon>Pezizomycotina</taxon>
        <taxon>Dothideomycetes</taxon>
        <taxon>Dothideomycetidae</taxon>
        <taxon>Mycosphaerellales</taxon>
        <taxon>Dissoconiaceae</taxon>
        <taxon>Dissoconium</taxon>
    </lineage>
</organism>
<evidence type="ECO:0000256" key="1">
    <source>
        <dbReference type="ARBA" id="ARBA00004123"/>
    </source>
</evidence>
<evidence type="ECO:0000259" key="6">
    <source>
        <dbReference type="Pfam" id="PF03467"/>
    </source>
</evidence>
<dbReference type="CDD" id="cd12455">
    <property type="entry name" value="RRM_like_Smg4_UPF3"/>
    <property type="match status" value="1"/>
</dbReference>